<name>A0A9X3IMY7_9HYPH</name>
<evidence type="ECO:0000256" key="1">
    <source>
        <dbReference type="SAM" id="MobiDB-lite"/>
    </source>
</evidence>
<organism evidence="2 3">
    <name type="scientific">Kaistia nematophila</name>
    <dbReference type="NCBI Taxonomy" id="2994654"/>
    <lineage>
        <taxon>Bacteria</taxon>
        <taxon>Pseudomonadati</taxon>
        <taxon>Pseudomonadota</taxon>
        <taxon>Alphaproteobacteria</taxon>
        <taxon>Hyphomicrobiales</taxon>
        <taxon>Kaistiaceae</taxon>
        <taxon>Kaistia</taxon>
    </lineage>
</organism>
<proteinExistence type="predicted"/>
<accession>A0A9X3IMY7</accession>
<dbReference type="EMBL" id="JAPKNK010000005">
    <property type="protein sequence ID" value="MCX5570410.1"/>
    <property type="molecule type" value="Genomic_DNA"/>
</dbReference>
<evidence type="ECO:0000313" key="2">
    <source>
        <dbReference type="EMBL" id="MCX5570410.1"/>
    </source>
</evidence>
<protein>
    <submittedName>
        <fullName evidence="2">Uncharacterized protein</fullName>
    </submittedName>
</protein>
<sequence>MTSLTGDTDVFSSAPPSGAAPKASVMFVATRQDELPGVYGEEHRRAILAVLDELAAEGWTLSLRRVFDPEAPNAPRALDTGFTHTHDIAGVFEAPDLDSAISGTIRLEKAGWARAFRTEWLMGVKEFAPVMGKGALTDHGWSFLALWEWNDQWCEATSEERTEYDFECDIAFKGDLALGVNIAGRHRMDWSHSWHHLGAWEIDGPDTADAAIRGHERVADFKFTTSRHIVGRLAPLADLIAPRHA</sequence>
<evidence type="ECO:0000313" key="3">
    <source>
        <dbReference type="Proteomes" id="UP001144805"/>
    </source>
</evidence>
<gene>
    <name evidence="2" type="ORF">OSH07_14475</name>
</gene>
<feature type="region of interest" description="Disordered" evidence="1">
    <location>
        <begin position="1"/>
        <end position="20"/>
    </location>
</feature>
<dbReference type="RefSeq" id="WP_266339371.1">
    <property type="nucleotide sequence ID" value="NZ_JAPKNK010000005.1"/>
</dbReference>
<dbReference type="Proteomes" id="UP001144805">
    <property type="component" value="Unassembled WGS sequence"/>
</dbReference>
<comment type="caution">
    <text evidence="2">The sequence shown here is derived from an EMBL/GenBank/DDBJ whole genome shotgun (WGS) entry which is preliminary data.</text>
</comment>
<reference evidence="2" key="1">
    <citation type="submission" date="2022-11" db="EMBL/GenBank/DDBJ databases">
        <title>Biodiversity and phylogenetic relationships of bacteria.</title>
        <authorList>
            <person name="Machado R.A.R."/>
            <person name="Bhat A."/>
            <person name="Loulou A."/>
            <person name="Kallel S."/>
        </authorList>
    </citation>
    <scope>NUCLEOTIDE SEQUENCE</scope>
    <source>
        <strain evidence="2">K-TC2</strain>
    </source>
</reference>
<keyword evidence="3" id="KW-1185">Reference proteome</keyword>
<dbReference type="AlphaFoldDB" id="A0A9X3IMY7"/>